<proteinExistence type="predicted"/>
<gene>
    <name evidence="1" type="ORF">L3X38_025968</name>
    <name evidence="2" type="ORF">L3X38_025971</name>
</gene>
<evidence type="ECO:0000313" key="1">
    <source>
        <dbReference type="EMBL" id="KAI5335834.1"/>
    </source>
</evidence>
<dbReference type="EMBL" id="JAJFAZ020000004">
    <property type="protein sequence ID" value="KAI5335834.1"/>
    <property type="molecule type" value="Genomic_DNA"/>
</dbReference>
<keyword evidence="3" id="KW-1185">Reference proteome</keyword>
<reference evidence="1 3" key="1">
    <citation type="journal article" date="2022" name="G3 (Bethesda)">
        <title>Whole-genome sequence and methylome profiling of the almond [Prunus dulcis (Mill.) D.A. Webb] cultivar 'Nonpareil'.</title>
        <authorList>
            <person name="D'Amico-Willman K.M."/>
            <person name="Ouma W.Z."/>
            <person name="Meulia T."/>
            <person name="Sideli G.M."/>
            <person name="Gradziel T.M."/>
            <person name="Fresnedo-Ramirez J."/>
        </authorList>
    </citation>
    <scope>NUCLEOTIDE SEQUENCE [LARGE SCALE GENOMIC DNA]</scope>
    <source>
        <strain evidence="1">Clone GOH B32 T37-40</strain>
    </source>
</reference>
<dbReference type="Proteomes" id="UP001054821">
    <property type="component" value="Chromosome 4"/>
</dbReference>
<organism evidence="1 3">
    <name type="scientific">Prunus dulcis</name>
    <name type="common">Almond</name>
    <name type="synonym">Amygdalus dulcis</name>
    <dbReference type="NCBI Taxonomy" id="3755"/>
    <lineage>
        <taxon>Eukaryota</taxon>
        <taxon>Viridiplantae</taxon>
        <taxon>Streptophyta</taxon>
        <taxon>Embryophyta</taxon>
        <taxon>Tracheophyta</taxon>
        <taxon>Spermatophyta</taxon>
        <taxon>Magnoliopsida</taxon>
        <taxon>eudicotyledons</taxon>
        <taxon>Gunneridae</taxon>
        <taxon>Pentapetalae</taxon>
        <taxon>rosids</taxon>
        <taxon>fabids</taxon>
        <taxon>Rosales</taxon>
        <taxon>Rosaceae</taxon>
        <taxon>Amygdaloideae</taxon>
        <taxon>Amygdaleae</taxon>
        <taxon>Prunus</taxon>
    </lineage>
</organism>
<comment type="caution">
    <text evidence="1">The sequence shown here is derived from an EMBL/GenBank/DDBJ whole genome shotgun (WGS) entry which is preliminary data.</text>
</comment>
<dbReference type="EMBL" id="JAJFAZ020000004">
    <property type="protein sequence ID" value="KAI5335837.1"/>
    <property type="molecule type" value="Genomic_DNA"/>
</dbReference>
<evidence type="ECO:0000313" key="3">
    <source>
        <dbReference type="Proteomes" id="UP001054821"/>
    </source>
</evidence>
<dbReference type="AlphaFoldDB" id="A0AAD4W2S1"/>
<sequence length="191" mass="21800">MGLVGVHPFYVCSCDGRAKFPTGLETTCWSTSQLSLVCERATASDVNPSRLLFRVDDLRPKLLTSKNQTIVNLGEEYLPSKFFSCLRLVRTFTIYLSIKRLFWPEVFNRSETVSGRTAFYKTVNIHIDSEEVKRWLELHFCLDGRFQSGLDWTSLGRPVLFVTSNARLAYESIPKLDFGRALSSLHVCEAF</sequence>
<name>A0AAD4W2S1_PRUDU</name>
<evidence type="ECO:0000313" key="2">
    <source>
        <dbReference type="EMBL" id="KAI5335837.1"/>
    </source>
</evidence>
<accession>A0AAD4W2S1</accession>
<protein>
    <submittedName>
        <fullName evidence="1">Uncharacterized protein</fullName>
    </submittedName>
</protein>